<feature type="transmembrane region" description="Helical" evidence="15">
    <location>
        <begin position="345"/>
        <end position="370"/>
    </location>
</feature>
<evidence type="ECO:0000256" key="5">
    <source>
        <dbReference type="ARBA" id="ARBA00022496"/>
    </source>
</evidence>
<feature type="transmembrane region" description="Helical" evidence="15">
    <location>
        <begin position="514"/>
        <end position="532"/>
    </location>
</feature>
<dbReference type="CDD" id="cd01879">
    <property type="entry name" value="FeoB"/>
    <property type="match status" value="1"/>
</dbReference>
<keyword evidence="9 15" id="KW-0408">Iron</keyword>
<evidence type="ECO:0000313" key="18">
    <source>
        <dbReference type="Proteomes" id="UP001597156"/>
    </source>
</evidence>
<comment type="subcellular location">
    <subcellularLocation>
        <location evidence="2 15">Cell membrane</location>
        <topology evidence="2 15">Multi-pass membrane protein</topology>
    </subcellularLocation>
</comment>
<keyword evidence="6 15" id="KW-0812">Transmembrane</keyword>
<dbReference type="InterPro" id="IPR027417">
    <property type="entry name" value="P-loop_NTPase"/>
</dbReference>
<keyword evidence="7" id="KW-0547">Nucleotide-binding</keyword>
<name>A0ABW3PP82_9LACO</name>
<evidence type="ECO:0000256" key="12">
    <source>
        <dbReference type="ARBA" id="ARBA00023136"/>
    </source>
</evidence>
<dbReference type="InterPro" id="IPR011640">
    <property type="entry name" value="Fe2_transport_prot_B_C"/>
</dbReference>
<evidence type="ECO:0000256" key="10">
    <source>
        <dbReference type="ARBA" id="ARBA00023065"/>
    </source>
</evidence>
<dbReference type="NCBIfam" id="TIGR00231">
    <property type="entry name" value="small_GTP"/>
    <property type="match status" value="1"/>
</dbReference>
<organism evidence="17 18">
    <name type="scientific">Lentilactobacillus raoultii</name>
    <dbReference type="NCBI Taxonomy" id="1987503"/>
    <lineage>
        <taxon>Bacteria</taxon>
        <taxon>Bacillati</taxon>
        <taxon>Bacillota</taxon>
        <taxon>Bacilli</taxon>
        <taxon>Lactobacillales</taxon>
        <taxon>Lactobacillaceae</taxon>
        <taxon>Lentilactobacillus</taxon>
    </lineage>
</organism>
<dbReference type="RefSeq" id="WP_382389742.1">
    <property type="nucleotide sequence ID" value="NZ_JBHTLH010000015.1"/>
</dbReference>
<evidence type="ECO:0000256" key="1">
    <source>
        <dbReference type="ARBA" id="ARBA00003926"/>
    </source>
</evidence>
<dbReference type="Pfam" id="PF17910">
    <property type="entry name" value="FeoB_Cyto"/>
    <property type="match status" value="1"/>
</dbReference>
<dbReference type="InterPro" id="IPR003373">
    <property type="entry name" value="Fe2_transport_prot-B"/>
</dbReference>
<protein>
    <recommendedName>
        <fullName evidence="13 14">Ferrous iron transport protein B</fullName>
    </recommendedName>
</protein>
<dbReference type="EMBL" id="JBHTLH010000015">
    <property type="protein sequence ID" value="MFD1124776.1"/>
    <property type="molecule type" value="Genomic_DNA"/>
</dbReference>
<comment type="caution">
    <text evidence="17">The sequence shown here is derived from an EMBL/GenBank/DDBJ whole genome shotgun (WGS) entry which is preliminary data.</text>
</comment>
<dbReference type="PROSITE" id="PS51711">
    <property type="entry name" value="G_FEOB"/>
    <property type="match status" value="1"/>
</dbReference>
<keyword evidence="4" id="KW-1003">Cell membrane</keyword>
<dbReference type="SUPFAM" id="SSF52540">
    <property type="entry name" value="P-loop containing nucleoside triphosphate hydrolases"/>
    <property type="match status" value="1"/>
</dbReference>
<dbReference type="PRINTS" id="PR00326">
    <property type="entry name" value="GTP1OBG"/>
</dbReference>
<evidence type="ECO:0000313" key="17">
    <source>
        <dbReference type="EMBL" id="MFD1124776.1"/>
    </source>
</evidence>
<dbReference type="InterPro" id="IPR005225">
    <property type="entry name" value="Small_GTP-bd"/>
</dbReference>
<dbReference type="InterPro" id="IPR041069">
    <property type="entry name" value="FeoB_Cyto"/>
</dbReference>
<feature type="transmembrane region" description="Helical" evidence="15">
    <location>
        <begin position="397"/>
        <end position="414"/>
    </location>
</feature>
<evidence type="ECO:0000256" key="9">
    <source>
        <dbReference type="ARBA" id="ARBA00023004"/>
    </source>
</evidence>
<evidence type="ECO:0000256" key="15">
    <source>
        <dbReference type="RuleBase" id="RU362098"/>
    </source>
</evidence>
<evidence type="ECO:0000256" key="8">
    <source>
        <dbReference type="ARBA" id="ARBA00022989"/>
    </source>
</evidence>
<feature type="transmembrane region" description="Helical" evidence="15">
    <location>
        <begin position="320"/>
        <end position="338"/>
    </location>
</feature>
<dbReference type="InterPro" id="IPR030389">
    <property type="entry name" value="G_FEOB_dom"/>
</dbReference>
<evidence type="ECO:0000256" key="13">
    <source>
        <dbReference type="ARBA" id="ARBA00031200"/>
    </source>
</evidence>
<dbReference type="Pfam" id="PF07670">
    <property type="entry name" value="Gate"/>
    <property type="match status" value="2"/>
</dbReference>
<evidence type="ECO:0000256" key="6">
    <source>
        <dbReference type="ARBA" id="ARBA00022692"/>
    </source>
</evidence>
<keyword evidence="5 15" id="KW-0410">Iron transport</keyword>
<dbReference type="InterPro" id="IPR050860">
    <property type="entry name" value="FeoB_GTPase"/>
</dbReference>
<evidence type="ECO:0000256" key="2">
    <source>
        <dbReference type="ARBA" id="ARBA00004651"/>
    </source>
</evidence>
<keyword evidence="8 15" id="KW-1133">Transmembrane helix</keyword>
<dbReference type="PANTHER" id="PTHR43185">
    <property type="entry name" value="FERROUS IRON TRANSPORT PROTEIN B"/>
    <property type="match status" value="1"/>
</dbReference>
<evidence type="ECO:0000256" key="11">
    <source>
        <dbReference type="ARBA" id="ARBA00023134"/>
    </source>
</evidence>
<dbReference type="Pfam" id="PF02421">
    <property type="entry name" value="FeoB_N"/>
    <property type="match status" value="1"/>
</dbReference>
<keyword evidence="11 15" id="KW-0342">GTP-binding</keyword>
<keyword evidence="18" id="KW-1185">Reference proteome</keyword>
<reference evidence="18" key="1">
    <citation type="journal article" date="2019" name="Int. J. Syst. Evol. Microbiol.">
        <title>The Global Catalogue of Microorganisms (GCM) 10K type strain sequencing project: providing services to taxonomists for standard genome sequencing and annotation.</title>
        <authorList>
            <consortium name="The Broad Institute Genomics Platform"/>
            <consortium name="The Broad Institute Genome Sequencing Center for Infectious Disease"/>
            <person name="Wu L."/>
            <person name="Ma J."/>
        </authorList>
    </citation>
    <scope>NUCLEOTIDE SEQUENCE [LARGE SCALE GENOMIC DNA]</scope>
    <source>
        <strain evidence="18">CCUG 71848</strain>
    </source>
</reference>
<feature type="transmembrane region" description="Helical" evidence="15">
    <location>
        <begin position="455"/>
        <end position="475"/>
    </location>
</feature>
<accession>A0ABW3PP82</accession>
<comment type="similarity">
    <text evidence="15">Belongs to the TRAFAC class TrmE-Era-EngA-EngB-Septin-like GTPase superfamily. FeoB GTPase (TC 9.A.8) family.</text>
</comment>
<evidence type="ECO:0000256" key="7">
    <source>
        <dbReference type="ARBA" id="ARBA00022741"/>
    </source>
</evidence>
<comment type="function">
    <text evidence="1 15">Probable transporter of a GTP-driven Fe(2+) uptake system.</text>
</comment>
<dbReference type="Gene3D" id="1.10.287.1770">
    <property type="match status" value="1"/>
</dbReference>
<feature type="transmembrane region" description="Helical" evidence="15">
    <location>
        <begin position="670"/>
        <end position="691"/>
    </location>
</feature>
<keyword evidence="12 15" id="KW-0472">Membrane</keyword>
<dbReference type="PANTHER" id="PTHR43185:SF1">
    <property type="entry name" value="FE(2+) TRANSPORTER FEOB"/>
    <property type="match status" value="1"/>
</dbReference>
<sequence length="707" mass="78161">MPKTISIALVGNPNSGKTTLFNVLTGANQHVGNWPGVTVEKKSGQLKEDKHVTVQDLPGIYSLSPYSTEELITRRYLTEQMPDRLIDVIDATNLERNLYLTLQLMETGVPIVLALNMIDLVKKQHRRRINLQKLAYILGVPTVSISALKHQHLDNLTHLATEEPSTKAYPYPQYDPRIESALSMILDLLPTSLLQSQRRFWAIKLFERDQIAWQAFHLTPHQKNEIEKIIASTEKIFNDSSDSIIVNARYDLIAKIIQLAVVDLKDFSVSISDRVDQIVTNRWLALPIFVLVMWAVYYLSIQTIGTIGSDWVNDTLFGAWIPNAATNALNALGVAAWLKGLIVDGVIAGVGSVLGFLPQIIMLFLCLGILEDCGYMARIAFVMDRIFHRFNLSGKSFIPMLIATGCGVPGIMATRTIESEKDRRMTIMLTTFMPCSAKLTVIALVSGTFFPHNSWVAPSAYFLGMLAVVGSGIFLKKTKAFVGAPAPFVMELPAYHLPQLTNTLKSVWYRAQAFITKAGTIIFLSCVAIWFLQSFNFKLQMVDQNHSILQALGSVLAPVFAPLGFGDWHATVAVIAGLIAKENCVGTLHITFGGSQASFINALQATYSPMAGYAFLVFNLLCAPCFASIGTMYKEFGDAGWTWRAVGYQTLVAYMSAVLIYQSSQLFSAHFSPIGLAFATIALGMLIYGLFIKRESLNLDIHLAPKP</sequence>
<evidence type="ECO:0000259" key="16">
    <source>
        <dbReference type="PROSITE" id="PS51711"/>
    </source>
</evidence>
<evidence type="ECO:0000256" key="14">
    <source>
        <dbReference type="NCBIfam" id="TIGR00437"/>
    </source>
</evidence>
<dbReference type="InterPro" id="IPR006073">
    <property type="entry name" value="GTP-bd"/>
</dbReference>
<dbReference type="NCBIfam" id="TIGR00437">
    <property type="entry name" value="feoB"/>
    <property type="match status" value="1"/>
</dbReference>
<evidence type="ECO:0000256" key="4">
    <source>
        <dbReference type="ARBA" id="ARBA00022475"/>
    </source>
</evidence>
<gene>
    <name evidence="17" type="primary">feoB</name>
    <name evidence="17" type="ORF">ACFQ22_05275</name>
</gene>
<dbReference type="InterPro" id="IPR011642">
    <property type="entry name" value="Gate_dom"/>
</dbReference>
<dbReference type="Gene3D" id="3.40.50.300">
    <property type="entry name" value="P-loop containing nucleotide triphosphate hydrolases"/>
    <property type="match status" value="1"/>
</dbReference>
<feature type="transmembrane region" description="Helical" evidence="15">
    <location>
        <begin position="426"/>
        <end position="449"/>
    </location>
</feature>
<proteinExistence type="inferred from homology"/>
<feature type="domain" description="FeoB-type G" evidence="16">
    <location>
        <begin position="4"/>
        <end position="166"/>
    </location>
</feature>
<feature type="transmembrane region" description="Helical" evidence="15">
    <location>
        <begin position="613"/>
        <end position="633"/>
    </location>
</feature>
<feature type="transmembrane region" description="Helical" evidence="15">
    <location>
        <begin position="283"/>
        <end position="300"/>
    </location>
</feature>
<evidence type="ECO:0000256" key="3">
    <source>
        <dbReference type="ARBA" id="ARBA00022448"/>
    </source>
</evidence>
<dbReference type="Proteomes" id="UP001597156">
    <property type="component" value="Unassembled WGS sequence"/>
</dbReference>
<keyword evidence="10" id="KW-0406">Ion transport</keyword>
<keyword evidence="3 15" id="KW-0813">Transport</keyword>
<dbReference type="Pfam" id="PF07664">
    <property type="entry name" value="FeoB_C"/>
    <property type="match status" value="1"/>
</dbReference>